<dbReference type="OrthoDB" id="9814402at2"/>
<dbReference type="GO" id="GO:0000428">
    <property type="term" value="C:DNA-directed RNA polymerase complex"/>
    <property type="evidence" value="ECO:0007669"/>
    <property type="project" value="UniProtKB-KW"/>
</dbReference>
<accession>A0A1Z5HUH2</accession>
<comment type="caution">
    <text evidence="11">The sequence shown here is derived from an EMBL/GenBank/DDBJ whole genome shotgun (WGS) entry which is preliminary data.</text>
</comment>
<dbReference type="PANTHER" id="PTHR32248:SF4">
    <property type="entry name" value="RNA POLYMERASE SIGMA-54 FACTOR"/>
    <property type="match status" value="1"/>
</dbReference>
<dbReference type="Pfam" id="PF04963">
    <property type="entry name" value="Sigma54_CBD"/>
    <property type="match status" value="1"/>
</dbReference>
<evidence type="ECO:0000256" key="3">
    <source>
        <dbReference type="ARBA" id="ARBA00022679"/>
    </source>
</evidence>
<organism evidence="11 12">
    <name type="scientific">Calderihabitans maritimus</name>
    <dbReference type="NCBI Taxonomy" id="1246530"/>
    <lineage>
        <taxon>Bacteria</taxon>
        <taxon>Bacillati</taxon>
        <taxon>Bacillota</taxon>
        <taxon>Clostridia</taxon>
        <taxon>Neomoorellales</taxon>
        <taxon>Calderihabitantaceae</taxon>
        <taxon>Calderihabitans</taxon>
    </lineage>
</organism>
<dbReference type="Gene3D" id="1.10.10.60">
    <property type="entry name" value="Homeodomain-like"/>
    <property type="match status" value="1"/>
</dbReference>
<dbReference type="Gene3D" id="1.10.10.1330">
    <property type="entry name" value="RNA polymerase sigma-54 factor, core-binding domain"/>
    <property type="match status" value="1"/>
</dbReference>
<keyword evidence="2" id="KW-0240">DNA-directed RNA polymerase</keyword>
<evidence type="ECO:0000259" key="10">
    <source>
        <dbReference type="Pfam" id="PF04963"/>
    </source>
</evidence>
<dbReference type="PROSITE" id="PS00717">
    <property type="entry name" value="SIGMA54_1"/>
    <property type="match status" value="1"/>
</dbReference>
<dbReference type="PRINTS" id="PR00045">
    <property type="entry name" value="SIGMA54FCT"/>
</dbReference>
<keyword evidence="8" id="KW-0804">Transcription</keyword>
<dbReference type="EMBL" id="BDGJ01000117">
    <property type="protein sequence ID" value="GAW93189.1"/>
    <property type="molecule type" value="Genomic_DNA"/>
</dbReference>
<keyword evidence="12" id="KW-1185">Reference proteome</keyword>
<evidence type="ECO:0000256" key="1">
    <source>
        <dbReference type="ARBA" id="ARBA00008798"/>
    </source>
</evidence>
<dbReference type="InterPro" id="IPR038709">
    <property type="entry name" value="RpoN_core-bd_sf"/>
</dbReference>
<dbReference type="PANTHER" id="PTHR32248">
    <property type="entry name" value="RNA POLYMERASE SIGMA-54 FACTOR"/>
    <property type="match status" value="1"/>
</dbReference>
<dbReference type="PROSITE" id="PS00718">
    <property type="entry name" value="SIGMA54_2"/>
    <property type="match status" value="1"/>
</dbReference>
<dbReference type="NCBIfam" id="TIGR02395">
    <property type="entry name" value="rpoN_sigma"/>
    <property type="match status" value="1"/>
</dbReference>
<dbReference type="GO" id="GO:0003677">
    <property type="term" value="F:DNA binding"/>
    <property type="evidence" value="ECO:0007669"/>
    <property type="project" value="UniProtKB-KW"/>
</dbReference>
<keyword evidence="6" id="KW-0731">Sigma factor</keyword>
<evidence type="ECO:0000256" key="7">
    <source>
        <dbReference type="ARBA" id="ARBA00023125"/>
    </source>
</evidence>
<dbReference type="GO" id="GO:0001216">
    <property type="term" value="F:DNA-binding transcription activator activity"/>
    <property type="evidence" value="ECO:0007669"/>
    <property type="project" value="InterPro"/>
</dbReference>
<feature type="domain" description="RNA polymerase sigma factor 54 DNA-binding" evidence="9">
    <location>
        <begin position="303"/>
        <end position="461"/>
    </location>
</feature>
<comment type="similarity">
    <text evidence="1">Belongs to the sigma-54 factor family.</text>
</comment>
<name>A0A1Z5HUH2_9FIRM</name>
<protein>
    <submittedName>
        <fullName evidence="11">Sigma-54 RpoN</fullName>
    </submittedName>
</protein>
<gene>
    <name evidence="11" type="ORF">KKC1_23290</name>
</gene>
<dbReference type="Pfam" id="PF00309">
    <property type="entry name" value="Sigma54_AID"/>
    <property type="match status" value="1"/>
</dbReference>
<dbReference type="InterPro" id="IPR007634">
    <property type="entry name" value="RNA_pol_sigma_54_DNA-bd"/>
</dbReference>
<evidence type="ECO:0000256" key="8">
    <source>
        <dbReference type="ARBA" id="ARBA00023163"/>
    </source>
</evidence>
<evidence type="ECO:0000313" key="11">
    <source>
        <dbReference type="EMBL" id="GAW93189.1"/>
    </source>
</evidence>
<proteinExistence type="inferred from homology"/>
<dbReference type="InterPro" id="IPR007046">
    <property type="entry name" value="RNA_pol_sigma_54_core-bd"/>
</dbReference>
<sequence length="462" mass="53049">MRMGYGLTLEQTQKLIMTPELRQAIVILQLSTLELAEYLQQAVLENPVLEIKDEMQEDEEASDGAVEDKFDLDWQEYFEDGSDLGYVPQPREEKDEFSYEHFLTQAPTLHDHLMFQLHLSRVPEKIRRLGEFLIGNIDEEGYLQTSTEEVARHFNTSEAEVEEALKLVQGFDPPGVGARNLIECLLIQLKDLGHYQPEAEKIIKFYLKDLAEGRINKIAQELEVSPRKIQEIADQIKQLDPKPGRKFGSPNDVRYVIPDVVIEKVGGEFVVLVNDTLTPRLGINPVYKNLLQAGASCDDTTRKFLERRLNSAVWIIRSIEQRRLTLYRVVNCIVEFQREFLEKGIKYLKPLNLRQVAEVLGMHESTVSRATANKYVQTPQGVFELKFFFASGLESMAGNSISAESIKRTIRELIEKEDPRRPLTDQEIAKILAQQGIKIARRTVAKYRDELGILSALKRKRY</sequence>
<keyword evidence="3" id="KW-0808">Transferase</keyword>
<keyword evidence="4" id="KW-0548">Nucleotidyltransferase</keyword>
<feature type="domain" description="RNA polymerase sigma factor 54 core-binding" evidence="10">
    <location>
        <begin position="99"/>
        <end position="287"/>
    </location>
</feature>
<evidence type="ECO:0000256" key="4">
    <source>
        <dbReference type="ARBA" id="ARBA00022695"/>
    </source>
</evidence>
<keyword evidence="5" id="KW-0805">Transcription regulation</keyword>
<dbReference type="Proteomes" id="UP000197032">
    <property type="component" value="Unassembled WGS sequence"/>
</dbReference>
<reference evidence="12" key="1">
    <citation type="journal article" date="2017" name="Appl. Environ. Microbiol.">
        <title>Genomic Analysis of Calderihabitans maritimus KKC1, a Thermophilic, Hydrogenogenic, Carboxydotrophic Bacterium Isolated from Marine Sediment.</title>
        <authorList>
            <person name="Omae K."/>
            <person name="Yoneda Y."/>
            <person name="Fukuyama Y."/>
            <person name="Yoshida T."/>
            <person name="Sako Y."/>
        </authorList>
    </citation>
    <scope>NUCLEOTIDE SEQUENCE [LARGE SCALE GENOMIC DNA]</scope>
    <source>
        <strain evidence="12">KKC1</strain>
    </source>
</reference>
<evidence type="ECO:0000256" key="6">
    <source>
        <dbReference type="ARBA" id="ARBA00023082"/>
    </source>
</evidence>
<keyword evidence="7" id="KW-0238">DNA-binding</keyword>
<evidence type="ECO:0000256" key="2">
    <source>
        <dbReference type="ARBA" id="ARBA00022478"/>
    </source>
</evidence>
<evidence type="ECO:0000313" key="12">
    <source>
        <dbReference type="Proteomes" id="UP000197032"/>
    </source>
</evidence>
<dbReference type="PROSITE" id="PS50044">
    <property type="entry name" value="SIGMA54_3"/>
    <property type="match status" value="1"/>
</dbReference>
<evidence type="ECO:0000259" key="9">
    <source>
        <dbReference type="Pfam" id="PF04552"/>
    </source>
</evidence>
<evidence type="ECO:0000256" key="5">
    <source>
        <dbReference type="ARBA" id="ARBA00023015"/>
    </source>
</evidence>
<dbReference type="AlphaFoldDB" id="A0A1Z5HUH2"/>
<dbReference type="NCBIfam" id="NF009118">
    <property type="entry name" value="PRK12469.1"/>
    <property type="match status" value="1"/>
</dbReference>
<dbReference type="GO" id="GO:0016987">
    <property type="term" value="F:sigma factor activity"/>
    <property type="evidence" value="ECO:0007669"/>
    <property type="project" value="UniProtKB-KW"/>
</dbReference>
<dbReference type="Pfam" id="PF04552">
    <property type="entry name" value="Sigma54_DBD"/>
    <property type="match status" value="1"/>
</dbReference>
<dbReference type="InterPro" id="IPR000394">
    <property type="entry name" value="RNA_pol_sigma_54"/>
</dbReference>
<dbReference type="GO" id="GO:0016779">
    <property type="term" value="F:nucleotidyltransferase activity"/>
    <property type="evidence" value="ECO:0007669"/>
    <property type="project" value="UniProtKB-KW"/>
</dbReference>
<dbReference type="GO" id="GO:0006352">
    <property type="term" value="P:DNA-templated transcription initiation"/>
    <property type="evidence" value="ECO:0007669"/>
    <property type="project" value="InterPro"/>
</dbReference>
<dbReference type="PIRSF" id="PIRSF000774">
    <property type="entry name" value="RpoN"/>
    <property type="match status" value="1"/>
</dbReference>
<dbReference type="RefSeq" id="WP_088554382.1">
    <property type="nucleotide sequence ID" value="NZ_BDGJ01000117.1"/>
</dbReference>